<evidence type="ECO:0000313" key="3">
    <source>
        <dbReference type="EMBL" id="MBJ3778284.1"/>
    </source>
</evidence>
<protein>
    <submittedName>
        <fullName evidence="3">Cell wall hydrolase</fullName>
    </submittedName>
</protein>
<sequence length="374" mass="39903">MVDLPHGAIRHHPARPAPIYLPPPAGSGKPRLSARLSATVSPGRRRPLRRVAAALPKTLALAGLAFLASGAGVADTSLLAALSGDRPTWLAAVRAPDPGIALSPNASLSGTTVALGEAAPAVELGKGDRLMTRVDLTAPGVRGTLAPLAGLYAAADVAALPRVAFVRPPQDAPALSERARATASSMLTAYAADRADISEPFELLLGPEASATPSLPYGVAGNGRDHWWSDRPLPASITSEASLKCLTEAIYFEARGESELGQEAVAQVVVNRVKNPAYPDDICAVVYQNRTWYNRCQFTFACDRIKDVVRDPEAWATAEKVAKLYTEQKLWLAEVGAATHYHATRVSPKWANIMRRVKTIGDHVFYMTRHGGWT</sequence>
<proteinExistence type="predicted"/>
<dbReference type="EMBL" id="JAEKJA010000026">
    <property type="protein sequence ID" value="MBJ3778284.1"/>
    <property type="molecule type" value="Genomic_DNA"/>
</dbReference>
<keyword evidence="4" id="KW-1185">Reference proteome</keyword>
<accession>A0A934IV41</accession>
<dbReference type="InterPro" id="IPR042047">
    <property type="entry name" value="SleB_dom1"/>
</dbReference>
<name>A0A934IV41_9HYPH</name>
<keyword evidence="3" id="KW-0378">Hydrolase</keyword>
<dbReference type="Proteomes" id="UP000609531">
    <property type="component" value="Unassembled WGS sequence"/>
</dbReference>
<comment type="caution">
    <text evidence="3">The sequence shown here is derived from an EMBL/GenBank/DDBJ whole genome shotgun (WGS) entry which is preliminary data.</text>
</comment>
<feature type="compositionally biased region" description="Pro residues" evidence="1">
    <location>
        <begin position="15"/>
        <end position="25"/>
    </location>
</feature>
<evidence type="ECO:0000256" key="1">
    <source>
        <dbReference type="SAM" id="MobiDB-lite"/>
    </source>
</evidence>
<dbReference type="Gene3D" id="1.10.10.2520">
    <property type="entry name" value="Cell wall hydrolase SleB, domain 1"/>
    <property type="match status" value="1"/>
</dbReference>
<reference evidence="3" key="1">
    <citation type="submission" date="2020-12" db="EMBL/GenBank/DDBJ databases">
        <title>Bacterial taxonomy.</title>
        <authorList>
            <person name="Pan X."/>
        </authorList>
    </citation>
    <scope>NUCLEOTIDE SEQUENCE</scope>
    <source>
        <strain evidence="3">B2012</strain>
    </source>
</reference>
<evidence type="ECO:0000313" key="4">
    <source>
        <dbReference type="Proteomes" id="UP000609531"/>
    </source>
</evidence>
<feature type="region of interest" description="Disordered" evidence="1">
    <location>
        <begin position="13"/>
        <end position="32"/>
    </location>
</feature>
<dbReference type="GO" id="GO:0016787">
    <property type="term" value="F:hydrolase activity"/>
    <property type="evidence" value="ECO:0007669"/>
    <property type="project" value="UniProtKB-KW"/>
</dbReference>
<organism evidence="3 4">
    <name type="scientific">Acuticoccus mangrovi</name>
    <dbReference type="NCBI Taxonomy" id="2796142"/>
    <lineage>
        <taxon>Bacteria</taxon>
        <taxon>Pseudomonadati</taxon>
        <taxon>Pseudomonadota</taxon>
        <taxon>Alphaproteobacteria</taxon>
        <taxon>Hyphomicrobiales</taxon>
        <taxon>Amorphaceae</taxon>
        <taxon>Acuticoccus</taxon>
    </lineage>
</organism>
<dbReference type="Pfam" id="PF07486">
    <property type="entry name" value="Hydrolase_2"/>
    <property type="match status" value="1"/>
</dbReference>
<feature type="domain" description="Cell wall hydrolase SleB" evidence="2">
    <location>
        <begin position="256"/>
        <end position="366"/>
    </location>
</feature>
<evidence type="ECO:0000259" key="2">
    <source>
        <dbReference type="Pfam" id="PF07486"/>
    </source>
</evidence>
<dbReference type="InterPro" id="IPR011105">
    <property type="entry name" value="Cell_wall_hydrolase_SleB"/>
</dbReference>
<dbReference type="RefSeq" id="WP_232372748.1">
    <property type="nucleotide sequence ID" value="NZ_JAEKJA010000026.1"/>
</dbReference>
<gene>
    <name evidence="3" type="ORF">JCR33_21475</name>
</gene>
<dbReference type="AlphaFoldDB" id="A0A934IV41"/>